<accession>A0A5E4WIV7</accession>
<dbReference type="AlphaFoldDB" id="A0A5E4WIV7"/>
<organism evidence="1 2">
    <name type="scientific">Pandoraea eparura</name>
    <dbReference type="NCBI Taxonomy" id="2508291"/>
    <lineage>
        <taxon>Bacteria</taxon>
        <taxon>Pseudomonadati</taxon>
        <taxon>Pseudomonadota</taxon>
        <taxon>Betaproteobacteria</taxon>
        <taxon>Burkholderiales</taxon>
        <taxon>Burkholderiaceae</taxon>
        <taxon>Pandoraea</taxon>
    </lineage>
</organism>
<sequence>MSFTTSGFLRLRPDCRPGGEMTACAAVCGRPQPSPGVSGPAGVAGTMTSLRAPCRRARRLEFLMSKPALTLKFKCTKCAKPVTLYLQKTTACSHITPYQGWCKCGQLMRHATGDKSAVASFVDSMDPLWSHHHHH</sequence>
<reference evidence="1 2" key="1">
    <citation type="submission" date="2019-08" db="EMBL/GenBank/DDBJ databases">
        <authorList>
            <person name="Peeters C."/>
        </authorList>
    </citation>
    <scope>NUCLEOTIDE SEQUENCE [LARGE SCALE GENOMIC DNA]</scope>
    <source>
        <strain evidence="1 2">LMG 31012</strain>
    </source>
</reference>
<dbReference type="EMBL" id="CABPSH010000008">
    <property type="protein sequence ID" value="VVE23809.1"/>
    <property type="molecule type" value="Genomic_DNA"/>
</dbReference>
<protein>
    <submittedName>
        <fullName evidence="1">Uncharacterized protein</fullName>
    </submittedName>
</protein>
<evidence type="ECO:0000313" key="2">
    <source>
        <dbReference type="Proteomes" id="UP000400981"/>
    </source>
</evidence>
<name>A0A5E4WIV7_9BURK</name>
<gene>
    <name evidence="1" type="ORF">PEP31012_03296</name>
</gene>
<dbReference type="Proteomes" id="UP000400981">
    <property type="component" value="Unassembled WGS sequence"/>
</dbReference>
<proteinExistence type="predicted"/>
<keyword evidence="2" id="KW-1185">Reference proteome</keyword>
<evidence type="ECO:0000313" key="1">
    <source>
        <dbReference type="EMBL" id="VVE23809.1"/>
    </source>
</evidence>